<organism evidence="1 2">
    <name type="scientific">Elysia crispata</name>
    <name type="common">lettuce slug</name>
    <dbReference type="NCBI Taxonomy" id="231223"/>
    <lineage>
        <taxon>Eukaryota</taxon>
        <taxon>Metazoa</taxon>
        <taxon>Spiralia</taxon>
        <taxon>Lophotrochozoa</taxon>
        <taxon>Mollusca</taxon>
        <taxon>Gastropoda</taxon>
        <taxon>Heterobranchia</taxon>
        <taxon>Euthyneura</taxon>
        <taxon>Panpulmonata</taxon>
        <taxon>Sacoglossa</taxon>
        <taxon>Placobranchoidea</taxon>
        <taxon>Plakobranchidae</taxon>
        <taxon>Elysia</taxon>
    </lineage>
</organism>
<accession>A0AAE1D2H8</accession>
<dbReference type="EMBL" id="JAWDGP010005762">
    <property type="protein sequence ID" value="KAK3752495.1"/>
    <property type="molecule type" value="Genomic_DNA"/>
</dbReference>
<gene>
    <name evidence="1" type="ORF">RRG08_032786</name>
</gene>
<evidence type="ECO:0000313" key="2">
    <source>
        <dbReference type="Proteomes" id="UP001283361"/>
    </source>
</evidence>
<name>A0AAE1D2H8_9GAST</name>
<sequence length="137" mass="15654">MVFTNTTFYARVRENTELSMWESRVSLIVGNISKNRSLDLDNLPWIKSDFDECDINLSRKSFNRTALKGKHRLVRPTDGCRVMCTETNQQPHALKGLGEDEFHCTNGINTEVIVWLVRLVTNNRSSGTRIGLLSFCC</sequence>
<proteinExistence type="predicted"/>
<comment type="caution">
    <text evidence="1">The sequence shown here is derived from an EMBL/GenBank/DDBJ whole genome shotgun (WGS) entry which is preliminary data.</text>
</comment>
<dbReference type="Proteomes" id="UP001283361">
    <property type="component" value="Unassembled WGS sequence"/>
</dbReference>
<evidence type="ECO:0000313" key="1">
    <source>
        <dbReference type="EMBL" id="KAK3752495.1"/>
    </source>
</evidence>
<reference evidence="1" key="1">
    <citation type="journal article" date="2023" name="G3 (Bethesda)">
        <title>A reference genome for the long-term kleptoplast-retaining sea slug Elysia crispata morphotype clarki.</title>
        <authorList>
            <person name="Eastman K.E."/>
            <person name="Pendleton A.L."/>
            <person name="Shaikh M.A."/>
            <person name="Suttiyut T."/>
            <person name="Ogas R."/>
            <person name="Tomko P."/>
            <person name="Gavelis G."/>
            <person name="Widhalm J.R."/>
            <person name="Wisecaver J.H."/>
        </authorList>
    </citation>
    <scope>NUCLEOTIDE SEQUENCE</scope>
    <source>
        <strain evidence="1">ECLA1</strain>
    </source>
</reference>
<keyword evidence="2" id="KW-1185">Reference proteome</keyword>
<dbReference type="AlphaFoldDB" id="A0AAE1D2H8"/>
<protein>
    <submittedName>
        <fullName evidence="1">Uncharacterized protein</fullName>
    </submittedName>
</protein>